<accession>A0A6P5EEY8</accession>
<dbReference type="GO" id="GO:0008474">
    <property type="term" value="F:palmitoyl-(protein) hydrolase activity"/>
    <property type="evidence" value="ECO:0007669"/>
    <property type="project" value="TreeGrafter"/>
</dbReference>
<dbReference type="GO" id="GO:0052689">
    <property type="term" value="F:carboxylic ester hydrolase activity"/>
    <property type="evidence" value="ECO:0007669"/>
    <property type="project" value="TreeGrafter"/>
</dbReference>
<evidence type="ECO:0000256" key="1">
    <source>
        <dbReference type="ARBA" id="ARBA00006499"/>
    </source>
</evidence>
<dbReference type="Proteomes" id="UP000515123">
    <property type="component" value="Unplaced"/>
</dbReference>
<dbReference type="InterPro" id="IPR029058">
    <property type="entry name" value="AB_hydrolase_fold"/>
</dbReference>
<dbReference type="Gene3D" id="3.40.50.1820">
    <property type="entry name" value="alpha/beta hydrolase"/>
    <property type="match status" value="1"/>
</dbReference>
<dbReference type="PANTHER" id="PTHR10655">
    <property type="entry name" value="LYSOPHOSPHOLIPASE-RELATED"/>
    <property type="match status" value="1"/>
</dbReference>
<evidence type="ECO:0000313" key="5">
    <source>
        <dbReference type="RefSeq" id="XP_020081842.1"/>
    </source>
</evidence>
<comment type="similarity">
    <text evidence="1">Belongs to the AB hydrolase superfamily. AB hydrolase 2 family.</text>
</comment>
<dbReference type="OrthoDB" id="2418081at2759"/>
<sequence length="215" mass="23355">MSLRIFILWLHGSGDSGPANEHVRELFTSPEFENAEWSFPTAPPMPITRDGGAAIPAWFDITEVPITAKSTRDEKGVLKAVQVVHAMIDKEIADGVSPGNIFICGFSQGGALTTASIMLYPKTLGGGVVFSGSVPLGSSIEKQIPLEARKTPILWLHGMADDIVLFEAGQAGCHFLEQLGMSCEFKAYPGLGHVIVDEELEYFQSWIRNHLKKSA</sequence>
<dbReference type="Pfam" id="PF02230">
    <property type="entry name" value="Abhydrolase_2"/>
    <property type="match status" value="1"/>
</dbReference>
<dbReference type="RefSeq" id="XP_020081842.1">
    <property type="nucleotide sequence ID" value="XM_020226253.1"/>
</dbReference>
<gene>
    <name evidence="5" type="primary">LOC109705522</name>
</gene>
<name>A0A6P5EEY8_ANACO</name>
<feature type="domain" description="Phospholipase/carboxylesterase/thioesterase" evidence="3">
    <location>
        <begin position="7"/>
        <end position="210"/>
    </location>
</feature>
<dbReference type="SUPFAM" id="SSF53474">
    <property type="entry name" value="alpha/beta-Hydrolases"/>
    <property type="match status" value="1"/>
</dbReference>
<dbReference type="GeneID" id="109705522"/>
<dbReference type="InterPro" id="IPR003140">
    <property type="entry name" value="PLipase/COase/thioEstase"/>
</dbReference>
<evidence type="ECO:0000256" key="2">
    <source>
        <dbReference type="ARBA" id="ARBA00022801"/>
    </source>
</evidence>
<keyword evidence="2" id="KW-0378">Hydrolase</keyword>
<dbReference type="AlphaFoldDB" id="A0A6P5EEY8"/>
<proteinExistence type="inferred from homology"/>
<organism evidence="4 5">
    <name type="scientific">Ananas comosus</name>
    <name type="common">Pineapple</name>
    <name type="synonym">Ananas ananas</name>
    <dbReference type="NCBI Taxonomy" id="4615"/>
    <lineage>
        <taxon>Eukaryota</taxon>
        <taxon>Viridiplantae</taxon>
        <taxon>Streptophyta</taxon>
        <taxon>Embryophyta</taxon>
        <taxon>Tracheophyta</taxon>
        <taxon>Spermatophyta</taxon>
        <taxon>Magnoliopsida</taxon>
        <taxon>Liliopsida</taxon>
        <taxon>Poales</taxon>
        <taxon>Bromeliaceae</taxon>
        <taxon>Bromelioideae</taxon>
        <taxon>Ananas</taxon>
    </lineage>
</organism>
<keyword evidence="4" id="KW-1185">Reference proteome</keyword>
<evidence type="ECO:0000313" key="4">
    <source>
        <dbReference type="Proteomes" id="UP000515123"/>
    </source>
</evidence>
<dbReference type="GO" id="GO:0005737">
    <property type="term" value="C:cytoplasm"/>
    <property type="evidence" value="ECO:0007669"/>
    <property type="project" value="TreeGrafter"/>
</dbReference>
<reference evidence="4" key="1">
    <citation type="journal article" date="2015" name="Nat. Genet.">
        <title>The pineapple genome and the evolution of CAM photosynthesis.</title>
        <authorList>
            <person name="Ming R."/>
            <person name="VanBuren R."/>
            <person name="Wai C.M."/>
            <person name="Tang H."/>
            <person name="Schatz M.C."/>
            <person name="Bowers J.E."/>
            <person name="Lyons E."/>
            <person name="Wang M.L."/>
            <person name="Chen J."/>
            <person name="Biggers E."/>
            <person name="Zhang J."/>
            <person name="Huang L."/>
            <person name="Zhang L."/>
            <person name="Miao W."/>
            <person name="Zhang J."/>
            <person name="Ye Z."/>
            <person name="Miao C."/>
            <person name="Lin Z."/>
            <person name="Wang H."/>
            <person name="Zhou H."/>
            <person name="Yim W.C."/>
            <person name="Priest H.D."/>
            <person name="Zheng C."/>
            <person name="Woodhouse M."/>
            <person name="Edger P.P."/>
            <person name="Guyot R."/>
            <person name="Guo H.B."/>
            <person name="Guo H."/>
            <person name="Zheng G."/>
            <person name="Singh R."/>
            <person name="Sharma A."/>
            <person name="Min X."/>
            <person name="Zheng Y."/>
            <person name="Lee H."/>
            <person name="Gurtowski J."/>
            <person name="Sedlazeck F.J."/>
            <person name="Harkess A."/>
            <person name="McKain M.R."/>
            <person name="Liao Z."/>
            <person name="Fang J."/>
            <person name="Liu J."/>
            <person name="Zhang X."/>
            <person name="Zhang Q."/>
            <person name="Hu W."/>
            <person name="Qin Y."/>
            <person name="Wang K."/>
            <person name="Chen L.Y."/>
            <person name="Shirley N."/>
            <person name="Lin Y.R."/>
            <person name="Liu L.Y."/>
            <person name="Hernandez A.G."/>
            <person name="Wright C.L."/>
            <person name="Bulone V."/>
            <person name="Tuskan G.A."/>
            <person name="Heath K."/>
            <person name="Zee F."/>
            <person name="Moore P.H."/>
            <person name="Sunkar R."/>
            <person name="Leebens-Mack J.H."/>
            <person name="Mockler T."/>
            <person name="Bennetzen J.L."/>
            <person name="Freeling M."/>
            <person name="Sankoff D."/>
            <person name="Paterson A.H."/>
            <person name="Zhu X."/>
            <person name="Yang X."/>
            <person name="Smith J.A."/>
            <person name="Cushman J.C."/>
            <person name="Paull R.E."/>
            <person name="Yu Q."/>
        </authorList>
    </citation>
    <scope>NUCLEOTIDE SEQUENCE [LARGE SCALE GENOMIC DNA]</scope>
    <source>
        <strain evidence="4">cv. F153</strain>
    </source>
</reference>
<evidence type="ECO:0000259" key="3">
    <source>
        <dbReference type="Pfam" id="PF02230"/>
    </source>
</evidence>
<dbReference type="PANTHER" id="PTHR10655:SF17">
    <property type="entry name" value="LYSOPHOSPHOLIPASE-LIKE PROTEIN 1"/>
    <property type="match status" value="1"/>
</dbReference>
<dbReference type="InterPro" id="IPR050565">
    <property type="entry name" value="LYPA1-2/EST-like"/>
</dbReference>
<protein>
    <submittedName>
        <fullName evidence="5">Probable carboxylesterase Os04g0669500 isoform X1</fullName>
    </submittedName>
</protein>
<reference evidence="5" key="2">
    <citation type="submission" date="2025-08" db="UniProtKB">
        <authorList>
            <consortium name="RefSeq"/>
        </authorList>
    </citation>
    <scope>IDENTIFICATION</scope>
    <source>
        <tissue evidence="5">Leaf</tissue>
    </source>
</reference>